<gene>
    <name evidence="1" type="ORF">DY940_30210</name>
</gene>
<dbReference type="Proteomes" id="UP000276985">
    <property type="component" value="Unassembled WGS sequence"/>
</dbReference>
<protein>
    <submittedName>
        <fullName evidence="1">Phage tail protein</fullName>
    </submittedName>
</protein>
<dbReference type="Gene3D" id="2.60.40.3940">
    <property type="match status" value="1"/>
</dbReference>
<dbReference type="EMBL" id="RXTL01000044">
    <property type="protein sequence ID" value="RTS40278.1"/>
    <property type="molecule type" value="Genomic_DNA"/>
</dbReference>
<sequence>MWNAYIDLFQNQLRLIADQSGPVIYPLVFDLVAKTASMFGYTVWNSGNFDPATKAGKATTLGGYGITDAYTKTEVTSSLSSKADKTTTLGGYGITDAYTKGEANTLYNGKLSLTGGALSGDLTLTNGTVTSPKIRFNNTSWNAYLDLFGSQLRLYADQSGSTSYPLVFGLGDQTMYAWGNLVWTNANRPKNTASLGANGWWKDSDTGRQEVWGQATLTVANAVGSVADLAISFPASFPVEVHSVSFAAVAGNATEVVENIIGFYNLTTSGMVISAKRVSGTQTGAETIVVHYRATGR</sequence>
<name>A0ABD7JW35_PSEAI</name>
<accession>A0ABD7JW35</accession>
<evidence type="ECO:0000313" key="2">
    <source>
        <dbReference type="Proteomes" id="UP000276985"/>
    </source>
</evidence>
<evidence type="ECO:0000313" key="1">
    <source>
        <dbReference type="EMBL" id="RTS40278.1"/>
    </source>
</evidence>
<organism evidence="1 2">
    <name type="scientific">Pseudomonas aeruginosa</name>
    <dbReference type="NCBI Taxonomy" id="287"/>
    <lineage>
        <taxon>Bacteria</taxon>
        <taxon>Pseudomonadati</taxon>
        <taxon>Pseudomonadota</taxon>
        <taxon>Gammaproteobacteria</taxon>
        <taxon>Pseudomonadales</taxon>
        <taxon>Pseudomonadaceae</taxon>
        <taxon>Pseudomonas</taxon>
    </lineage>
</organism>
<proteinExistence type="predicted"/>
<reference evidence="1 2" key="1">
    <citation type="submission" date="2018-12" db="EMBL/GenBank/DDBJ databases">
        <title>Pseudomonas aeruginosa Diversity Panel.</title>
        <authorList>
            <person name="Snesrud E."/>
            <person name="Mcgann P."/>
        </authorList>
    </citation>
    <scope>NUCLEOTIDE SEQUENCE [LARGE SCALE GENOMIC DNA]</scope>
    <source>
        <strain evidence="1 2">MRSN6241</strain>
    </source>
</reference>
<dbReference type="AlphaFoldDB" id="A0ABD7JW35"/>
<comment type="caution">
    <text evidence="1">The sequence shown here is derived from an EMBL/GenBank/DDBJ whole genome shotgun (WGS) entry which is preliminary data.</text>
</comment>